<comment type="subcellular location">
    <subcellularLocation>
        <location evidence="11">Cytoplasm</location>
    </subcellularLocation>
</comment>
<evidence type="ECO:0000313" key="13">
    <source>
        <dbReference type="EMBL" id="MBG9985528.1"/>
    </source>
</evidence>
<dbReference type="SUPFAM" id="SSF52540">
    <property type="entry name" value="P-loop containing nucleoside triphosphate hydrolases"/>
    <property type="match status" value="1"/>
</dbReference>
<keyword evidence="11" id="KW-0963">Cytoplasm</keyword>
<dbReference type="RefSeq" id="WP_197113940.1">
    <property type="nucleotide sequence ID" value="NZ_JACBXQ010000001.1"/>
</dbReference>
<feature type="binding site" evidence="11">
    <location>
        <begin position="13"/>
        <end position="20"/>
    </location>
    <ligand>
        <name>ATP</name>
        <dbReference type="ChEBI" id="CHEBI:30616"/>
    </ligand>
</feature>
<evidence type="ECO:0000256" key="6">
    <source>
        <dbReference type="ARBA" id="ARBA00022741"/>
    </source>
</evidence>
<sequence>MSTQRGLLIILSGPSGVGKGTVREAVFDNENCNYIYSVSATTRSSRPGEVNGEDYFFISREEFENLIEKDALLEYAEYVGNYYGTPLAYIEENLQAGRDVFLEIEVQGARKVRERMPEGIFIFLAPPSFKELETRLTDRGTDSQAVIMERMERAREEIEMMKDYDYVVVNDYVPNAVSKINAIIECEHLKVERIVDRIQQDIQDYFVEGAESR</sequence>
<protein>
    <recommendedName>
        <fullName evidence="4 11">Guanylate kinase</fullName>
        <ecNumber evidence="3 11">2.7.4.8</ecNumber>
    </recommendedName>
    <alternativeName>
        <fullName evidence="9 11">GMP kinase</fullName>
    </alternativeName>
</protein>
<reference evidence="13 14" key="1">
    <citation type="submission" date="2020-07" db="EMBL/GenBank/DDBJ databases">
        <title>Facklamia lactis sp. nov., isolated from raw milk.</title>
        <authorList>
            <person name="Doll E.V."/>
            <person name="Huptas C."/>
            <person name="Staib L."/>
            <person name="Wenning M."/>
            <person name="Scherer S."/>
        </authorList>
    </citation>
    <scope>NUCLEOTIDE SEQUENCE [LARGE SCALE GENOMIC DNA]</scope>
    <source>
        <strain evidence="13 14">DSM 111018</strain>
    </source>
</reference>
<comment type="caution">
    <text evidence="13">The sequence shown here is derived from an EMBL/GenBank/DDBJ whole genome shotgun (WGS) entry which is preliminary data.</text>
</comment>
<evidence type="ECO:0000256" key="4">
    <source>
        <dbReference type="ARBA" id="ARBA00016296"/>
    </source>
</evidence>
<dbReference type="Gene3D" id="3.30.63.10">
    <property type="entry name" value="Guanylate Kinase phosphate binding domain"/>
    <property type="match status" value="1"/>
</dbReference>
<dbReference type="Gene3D" id="3.40.50.300">
    <property type="entry name" value="P-loop containing nucleotide triphosphate hydrolases"/>
    <property type="match status" value="2"/>
</dbReference>
<dbReference type="EMBL" id="JACBXQ010000001">
    <property type="protein sequence ID" value="MBG9985528.1"/>
    <property type="molecule type" value="Genomic_DNA"/>
</dbReference>
<dbReference type="PROSITE" id="PS50052">
    <property type="entry name" value="GUANYLATE_KINASE_2"/>
    <property type="match status" value="1"/>
</dbReference>
<dbReference type="Pfam" id="PF00625">
    <property type="entry name" value="Guanylate_kin"/>
    <property type="match status" value="1"/>
</dbReference>
<evidence type="ECO:0000256" key="3">
    <source>
        <dbReference type="ARBA" id="ARBA00012961"/>
    </source>
</evidence>
<keyword evidence="6 11" id="KW-0547">Nucleotide-binding</keyword>
<evidence type="ECO:0000256" key="8">
    <source>
        <dbReference type="ARBA" id="ARBA00022840"/>
    </source>
</evidence>
<evidence type="ECO:0000256" key="11">
    <source>
        <dbReference type="HAMAP-Rule" id="MF_00328"/>
    </source>
</evidence>
<proteinExistence type="inferred from homology"/>
<evidence type="ECO:0000256" key="9">
    <source>
        <dbReference type="ARBA" id="ARBA00030128"/>
    </source>
</evidence>
<comment type="similarity">
    <text evidence="2 11">Belongs to the guanylate kinase family.</text>
</comment>
<feature type="domain" description="Guanylate kinase-like" evidence="12">
    <location>
        <begin position="6"/>
        <end position="185"/>
    </location>
</feature>
<keyword evidence="5 11" id="KW-0808">Transferase</keyword>
<comment type="catalytic activity">
    <reaction evidence="10 11">
        <text>GMP + ATP = GDP + ADP</text>
        <dbReference type="Rhea" id="RHEA:20780"/>
        <dbReference type="ChEBI" id="CHEBI:30616"/>
        <dbReference type="ChEBI" id="CHEBI:58115"/>
        <dbReference type="ChEBI" id="CHEBI:58189"/>
        <dbReference type="ChEBI" id="CHEBI:456216"/>
        <dbReference type="EC" id="2.7.4.8"/>
    </reaction>
</comment>
<evidence type="ECO:0000313" key="14">
    <source>
        <dbReference type="Proteomes" id="UP000721415"/>
    </source>
</evidence>
<name>A0ABS0LMZ9_9LACT</name>
<evidence type="ECO:0000256" key="2">
    <source>
        <dbReference type="ARBA" id="ARBA00005790"/>
    </source>
</evidence>
<dbReference type="Proteomes" id="UP000721415">
    <property type="component" value="Unassembled WGS sequence"/>
</dbReference>
<dbReference type="InterPro" id="IPR020590">
    <property type="entry name" value="Guanylate_kinase_CS"/>
</dbReference>
<evidence type="ECO:0000256" key="7">
    <source>
        <dbReference type="ARBA" id="ARBA00022777"/>
    </source>
</evidence>
<evidence type="ECO:0000256" key="5">
    <source>
        <dbReference type="ARBA" id="ARBA00022679"/>
    </source>
</evidence>
<keyword evidence="14" id="KW-1185">Reference proteome</keyword>
<organism evidence="13 14">
    <name type="scientific">Facklamia lactis</name>
    <dbReference type="NCBI Taxonomy" id="2749967"/>
    <lineage>
        <taxon>Bacteria</taxon>
        <taxon>Bacillati</taxon>
        <taxon>Bacillota</taxon>
        <taxon>Bacilli</taxon>
        <taxon>Lactobacillales</taxon>
        <taxon>Aerococcaceae</taxon>
        <taxon>Facklamia</taxon>
    </lineage>
</organism>
<comment type="function">
    <text evidence="1 11">Essential for recycling GMP and indirectly, cGMP.</text>
</comment>
<dbReference type="SMART" id="SM00072">
    <property type="entry name" value="GuKc"/>
    <property type="match status" value="1"/>
</dbReference>
<dbReference type="InterPro" id="IPR008144">
    <property type="entry name" value="Guanylate_kin-like_dom"/>
</dbReference>
<dbReference type="InterPro" id="IPR027417">
    <property type="entry name" value="P-loop_NTPase"/>
</dbReference>
<dbReference type="EC" id="2.7.4.8" evidence="3 11"/>
<dbReference type="InterPro" id="IPR017665">
    <property type="entry name" value="Guanylate_kinase"/>
</dbReference>
<dbReference type="CDD" id="cd00071">
    <property type="entry name" value="GMPK"/>
    <property type="match status" value="1"/>
</dbReference>
<evidence type="ECO:0000259" key="12">
    <source>
        <dbReference type="PROSITE" id="PS50052"/>
    </source>
</evidence>
<dbReference type="HAMAP" id="MF_00328">
    <property type="entry name" value="Guanylate_kinase"/>
    <property type="match status" value="1"/>
</dbReference>
<evidence type="ECO:0000256" key="10">
    <source>
        <dbReference type="ARBA" id="ARBA00048594"/>
    </source>
</evidence>
<dbReference type="InterPro" id="IPR008145">
    <property type="entry name" value="GK/Ca_channel_bsu"/>
</dbReference>
<dbReference type="PANTHER" id="PTHR23117:SF13">
    <property type="entry name" value="GUANYLATE KINASE"/>
    <property type="match status" value="1"/>
</dbReference>
<evidence type="ECO:0000256" key="1">
    <source>
        <dbReference type="ARBA" id="ARBA00003531"/>
    </source>
</evidence>
<dbReference type="PANTHER" id="PTHR23117">
    <property type="entry name" value="GUANYLATE KINASE-RELATED"/>
    <property type="match status" value="1"/>
</dbReference>
<keyword evidence="8 11" id="KW-0067">ATP-binding</keyword>
<dbReference type="NCBIfam" id="TIGR03263">
    <property type="entry name" value="guanyl_kin"/>
    <property type="match status" value="1"/>
</dbReference>
<dbReference type="GO" id="GO:0004385">
    <property type="term" value="F:GMP kinase activity"/>
    <property type="evidence" value="ECO:0007669"/>
    <property type="project" value="UniProtKB-EC"/>
</dbReference>
<dbReference type="PROSITE" id="PS00856">
    <property type="entry name" value="GUANYLATE_KINASE_1"/>
    <property type="match status" value="1"/>
</dbReference>
<gene>
    <name evidence="11 13" type="primary">gmk</name>
    <name evidence="13" type="ORF">HZY91_01305</name>
</gene>
<accession>A0ABS0LMZ9</accession>
<keyword evidence="7 11" id="KW-0418">Kinase</keyword>